<dbReference type="InterPro" id="IPR001080">
    <property type="entry name" value="3Fe4S_ferredoxin"/>
</dbReference>
<keyword evidence="4 8" id="KW-0249">Electron transport</keyword>
<dbReference type="PRINTS" id="PR00352">
    <property type="entry name" value="3FE4SFRDOXIN"/>
</dbReference>
<reference evidence="10 11" key="1">
    <citation type="submission" date="2017-06" db="EMBL/GenBank/DDBJ databases">
        <authorList>
            <person name="Kim H.J."/>
            <person name="Triplett B.A."/>
        </authorList>
    </citation>
    <scope>NUCLEOTIDE SEQUENCE [LARGE SCALE GENOMIC DNA]</scope>
    <source>
        <strain evidence="10 11">DSM 44715</strain>
    </source>
</reference>
<organism evidence="10 11">
    <name type="scientific">Actinomadura meyerae</name>
    <dbReference type="NCBI Taxonomy" id="240840"/>
    <lineage>
        <taxon>Bacteria</taxon>
        <taxon>Bacillati</taxon>
        <taxon>Actinomycetota</taxon>
        <taxon>Actinomycetes</taxon>
        <taxon>Streptosporangiales</taxon>
        <taxon>Thermomonosporaceae</taxon>
        <taxon>Actinomadura</taxon>
    </lineage>
</organism>
<evidence type="ECO:0000256" key="3">
    <source>
        <dbReference type="ARBA" id="ARBA00022723"/>
    </source>
</evidence>
<dbReference type="Gene3D" id="3.30.70.20">
    <property type="match status" value="1"/>
</dbReference>
<evidence type="ECO:0000256" key="9">
    <source>
        <dbReference type="SAM" id="MobiDB-lite"/>
    </source>
</evidence>
<dbReference type="GO" id="GO:0005506">
    <property type="term" value="F:iron ion binding"/>
    <property type="evidence" value="ECO:0007669"/>
    <property type="project" value="UniProtKB-UniRule"/>
</dbReference>
<evidence type="ECO:0000313" key="11">
    <source>
        <dbReference type="Proteomes" id="UP000198318"/>
    </source>
</evidence>
<dbReference type="EMBL" id="FZOR01000040">
    <property type="protein sequence ID" value="SNT53745.1"/>
    <property type="molecule type" value="Genomic_DNA"/>
</dbReference>
<keyword evidence="2 8" id="KW-0813">Transport</keyword>
<evidence type="ECO:0000256" key="7">
    <source>
        <dbReference type="ARBA" id="ARBA00023291"/>
    </source>
</evidence>
<keyword evidence="6 8" id="KW-0411">Iron-sulfur</keyword>
<evidence type="ECO:0000256" key="6">
    <source>
        <dbReference type="ARBA" id="ARBA00023014"/>
    </source>
</evidence>
<sequence length="85" mass="9274">MLVLDRAECIGAGQCVLHAPELFDQDDDAGLVVLRRDIAERDLDAVRTAVEACPSGALRLAGRRDGGHPPARTRRPENRTETEDP</sequence>
<gene>
    <name evidence="10" type="ORF">SAMN05443665_104071</name>
</gene>
<evidence type="ECO:0000256" key="4">
    <source>
        <dbReference type="ARBA" id="ARBA00022982"/>
    </source>
</evidence>
<proteinExistence type="predicted"/>
<evidence type="ECO:0000256" key="5">
    <source>
        <dbReference type="ARBA" id="ARBA00023004"/>
    </source>
</evidence>
<evidence type="ECO:0000256" key="2">
    <source>
        <dbReference type="ARBA" id="ARBA00022448"/>
    </source>
</evidence>
<dbReference type="Proteomes" id="UP000198318">
    <property type="component" value="Unassembled WGS sequence"/>
</dbReference>
<dbReference type="SUPFAM" id="SSF54862">
    <property type="entry name" value="4Fe-4S ferredoxins"/>
    <property type="match status" value="1"/>
</dbReference>
<keyword evidence="7" id="KW-0003">3Fe-4S</keyword>
<name>A0A239NFU9_9ACTN</name>
<keyword evidence="3 8" id="KW-0479">Metal-binding</keyword>
<dbReference type="GO" id="GO:0009055">
    <property type="term" value="F:electron transfer activity"/>
    <property type="evidence" value="ECO:0007669"/>
    <property type="project" value="UniProtKB-UniRule"/>
</dbReference>
<dbReference type="AlphaFoldDB" id="A0A239NFU9"/>
<comment type="cofactor">
    <cofactor evidence="1">
        <name>[3Fe-4S] cluster</name>
        <dbReference type="ChEBI" id="CHEBI:21137"/>
    </cofactor>
</comment>
<dbReference type="InterPro" id="IPR051269">
    <property type="entry name" value="Fe-S_cluster_ET"/>
</dbReference>
<dbReference type="PANTHER" id="PTHR36923:SF3">
    <property type="entry name" value="FERREDOXIN"/>
    <property type="match status" value="1"/>
</dbReference>
<comment type="function">
    <text evidence="8">Ferredoxins are iron-sulfur proteins that transfer electrons in a wide variety of metabolic reactions.</text>
</comment>
<dbReference type="RefSeq" id="WP_179271786.1">
    <property type="nucleotide sequence ID" value="NZ_FZOR01000040.1"/>
</dbReference>
<evidence type="ECO:0000313" key="10">
    <source>
        <dbReference type="EMBL" id="SNT53745.1"/>
    </source>
</evidence>
<dbReference type="GO" id="GO:0051538">
    <property type="term" value="F:3 iron, 4 sulfur cluster binding"/>
    <property type="evidence" value="ECO:0007669"/>
    <property type="project" value="UniProtKB-KW"/>
</dbReference>
<dbReference type="Pfam" id="PF13459">
    <property type="entry name" value="Fer4_15"/>
    <property type="match status" value="1"/>
</dbReference>
<dbReference type="PANTHER" id="PTHR36923">
    <property type="entry name" value="FERREDOXIN"/>
    <property type="match status" value="1"/>
</dbReference>
<keyword evidence="5 8" id="KW-0408">Iron</keyword>
<feature type="compositionally biased region" description="Basic and acidic residues" evidence="9">
    <location>
        <begin position="74"/>
        <end position="85"/>
    </location>
</feature>
<feature type="region of interest" description="Disordered" evidence="9">
    <location>
        <begin position="58"/>
        <end position="85"/>
    </location>
</feature>
<evidence type="ECO:0000256" key="8">
    <source>
        <dbReference type="RuleBase" id="RU368020"/>
    </source>
</evidence>
<keyword evidence="11" id="KW-1185">Reference proteome</keyword>
<evidence type="ECO:0000256" key="1">
    <source>
        <dbReference type="ARBA" id="ARBA00001927"/>
    </source>
</evidence>
<protein>
    <recommendedName>
        <fullName evidence="8">Ferredoxin</fullName>
    </recommendedName>
</protein>
<accession>A0A239NFU9</accession>